<dbReference type="NCBIfam" id="TIGR00254">
    <property type="entry name" value="GGDEF"/>
    <property type="match status" value="1"/>
</dbReference>
<dbReference type="SMART" id="SM00052">
    <property type="entry name" value="EAL"/>
    <property type="match status" value="1"/>
</dbReference>
<dbReference type="PROSITE" id="PS50113">
    <property type="entry name" value="PAC"/>
    <property type="match status" value="1"/>
</dbReference>
<comment type="caution">
    <text evidence="8">The sequence shown here is derived from an EMBL/GenBank/DDBJ whole genome shotgun (WGS) entry which is preliminary data.</text>
</comment>
<dbReference type="InterPro" id="IPR052155">
    <property type="entry name" value="Biofilm_reg_signaling"/>
</dbReference>
<evidence type="ECO:0000313" key="9">
    <source>
        <dbReference type="Proteomes" id="UP000322981"/>
    </source>
</evidence>
<feature type="domain" description="PAC" evidence="5">
    <location>
        <begin position="98"/>
        <end position="151"/>
    </location>
</feature>
<dbReference type="OrthoDB" id="8553030at2"/>
<evidence type="ECO:0000313" key="8">
    <source>
        <dbReference type="EMBL" id="KAA6187454.1"/>
    </source>
</evidence>
<sequence length="756" mass="83921">MERPAEQAADAPAADPAAAESDEQYWKAVLEAAGHGVWDWDIASNSVRFSRTWKSMLGYADHDIADDLDAWVSRVHPDDLQDTLAAVEAHLEGRTPAYESIHRMRCKDGGWKWILDRGRVFHRDAHGQALRLIGTHTDITERLALEEQIRALNADLERRVEERTAEVCAANAALRESEERFRRLFEDTRQPLSLMDAAGRFIAVNQATLRMLGLDHPGQLIGGTPDKVSPPTQPDSRSSREKALEMMQLAFDQGAHGFEWEHLRANGECFPARILLTAIDNRGEPQLHVVWSDLTVQKQAQARVEYLAYHDELTGLPNRVLGQDRLQQLLAGARNNGMALAVLYLDLDQFKFVNDTHGHAVGNRLFKQVAERLDAQRRAADGLCRLAGDEFILVIGEVALEHAVAQVSVRCEQILASLADPFRLDDLQLFASLSIGIALYPQDGTEAEVLMRNAETALSWAKAEGPHSYRFFESNMNAALLRFVDTREALHRALEHDELVLHYQPQLDLHSGWVVGVEALLRWQRPGVGLVPPGEFIPVAEESGLIVPMGRWVLAEACRQAAALHAAGWPALTMAVNLSAIQFRQRRLEVDVAMALEASGLDPRRLELELTESVLLHGESALQQILSRWSAQGIQLAIDDFGTGYSGLAYLKRLRVNKLKIDRGFVADLQTDAENRAIVQAMIQLAQSFGLKVLAEGVEDAGQLQALQQMGCDQAQGHFYAEPLPAAELMRWLRQADSCADVGNDTGNESGPSSER</sequence>
<dbReference type="Pfam" id="PF08447">
    <property type="entry name" value="PAS_3"/>
    <property type="match status" value="1"/>
</dbReference>
<dbReference type="PANTHER" id="PTHR44757">
    <property type="entry name" value="DIGUANYLATE CYCLASE DGCP"/>
    <property type="match status" value="1"/>
</dbReference>
<dbReference type="InterPro" id="IPR001633">
    <property type="entry name" value="EAL_dom"/>
</dbReference>
<evidence type="ECO:0000259" key="4">
    <source>
        <dbReference type="PROSITE" id="PS50112"/>
    </source>
</evidence>
<evidence type="ECO:0000259" key="5">
    <source>
        <dbReference type="PROSITE" id="PS50113"/>
    </source>
</evidence>
<dbReference type="NCBIfam" id="TIGR00229">
    <property type="entry name" value="sensory_box"/>
    <property type="match status" value="2"/>
</dbReference>
<dbReference type="InterPro" id="IPR013655">
    <property type="entry name" value="PAS_fold_3"/>
</dbReference>
<dbReference type="SMART" id="SM00091">
    <property type="entry name" value="PAS"/>
    <property type="match status" value="2"/>
</dbReference>
<dbReference type="PROSITE" id="PS50883">
    <property type="entry name" value="EAL"/>
    <property type="match status" value="1"/>
</dbReference>
<feature type="domain" description="PAS" evidence="4">
    <location>
        <begin position="22"/>
        <end position="94"/>
    </location>
</feature>
<dbReference type="SUPFAM" id="SSF141868">
    <property type="entry name" value="EAL domain-like"/>
    <property type="match status" value="1"/>
</dbReference>
<dbReference type="Pfam" id="PF13426">
    <property type="entry name" value="PAS_9"/>
    <property type="match status" value="1"/>
</dbReference>
<dbReference type="PROSITE" id="PS50887">
    <property type="entry name" value="GGDEF"/>
    <property type="match status" value="1"/>
</dbReference>
<dbReference type="EMBL" id="VWXX01000002">
    <property type="protein sequence ID" value="KAA6187454.1"/>
    <property type="molecule type" value="Genomic_DNA"/>
</dbReference>
<dbReference type="Gene3D" id="3.30.450.20">
    <property type="entry name" value="PAS domain"/>
    <property type="match status" value="2"/>
</dbReference>
<evidence type="ECO:0000256" key="1">
    <source>
        <dbReference type="ARBA" id="ARBA00012282"/>
    </source>
</evidence>
<feature type="region of interest" description="Disordered" evidence="3">
    <location>
        <begin position="1"/>
        <end position="20"/>
    </location>
</feature>
<evidence type="ECO:0000259" key="7">
    <source>
        <dbReference type="PROSITE" id="PS50887"/>
    </source>
</evidence>
<evidence type="ECO:0000259" key="6">
    <source>
        <dbReference type="PROSITE" id="PS50883"/>
    </source>
</evidence>
<organism evidence="8 9">
    <name type="scientific">Thiohalocapsa marina</name>
    <dbReference type="NCBI Taxonomy" id="424902"/>
    <lineage>
        <taxon>Bacteria</taxon>
        <taxon>Pseudomonadati</taxon>
        <taxon>Pseudomonadota</taxon>
        <taxon>Gammaproteobacteria</taxon>
        <taxon>Chromatiales</taxon>
        <taxon>Chromatiaceae</taxon>
        <taxon>Thiohalocapsa</taxon>
    </lineage>
</organism>
<dbReference type="SMART" id="SM00267">
    <property type="entry name" value="GGDEF"/>
    <property type="match status" value="1"/>
</dbReference>
<dbReference type="Gene3D" id="3.30.70.270">
    <property type="match status" value="1"/>
</dbReference>
<evidence type="ECO:0000256" key="3">
    <source>
        <dbReference type="SAM" id="MobiDB-lite"/>
    </source>
</evidence>
<dbReference type="RefSeq" id="WP_150090154.1">
    <property type="nucleotide sequence ID" value="NZ_JBFUOH010000124.1"/>
</dbReference>
<dbReference type="InterPro" id="IPR035919">
    <property type="entry name" value="EAL_sf"/>
</dbReference>
<dbReference type="Gene3D" id="3.20.20.450">
    <property type="entry name" value="EAL domain"/>
    <property type="match status" value="1"/>
</dbReference>
<protein>
    <recommendedName>
        <fullName evidence="1">cyclic-guanylate-specific phosphodiesterase</fullName>
        <ecNumber evidence="1">3.1.4.52</ecNumber>
    </recommendedName>
</protein>
<dbReference type="SUPFAM" id="SSF55785">
    <property type="entry name" value="PYP-like sensor domain (PAS domain)"/>
    <property type="match status" value="2"/>
</dbReference>
<keyword evidence="2" id="KW-0973">c-di-GMP</keyword>
<dbReference type="GO" id="GO:0071111">
    <property type="term" value="F:cyclic-guanylate-specific phosphodiesterase activity"/>
    <property type="evidence" value="ECO:0007669"/>
    <property type="project" value="UniProtKB-EC"/>
</dbReference>
<dbReference type="InterPro" id="IPR001610">
    <property type="entry name" value="PAC"/>
</dbReference>
<dbReference type="SUPFAM" id="SSF55073">
    <property type="entry name" value="Nucleotide cyclase"/>
    <property type="match status" value="1"/>
</dbReference>
<proteinExistence type="predicted"/>
<feature type="region of interest" description="Disordered" evidence="3">
    <location>
        <begin position="220"/>
        <end position="240"/>
    </location>
</feature>
<dbReference type="InterPro" id="IPR029787">
    <property type="entry name" value="Nucleotide_cyclase"/>
</dbReference>
<dbReference type="InterPro" id="IPR000160">
    <property type="entry name" value="GGDEF_dom"/>
</dbReference>
<dbReference type="InterPro" id="IPR000014">
    <property type="entry name" value="PAS"/>
</dbReference>
<dbReference type="PANTHER" id="PTHR44757:SF2">
    <property type="entry name" value="BIOFILM ARCHITECTURE MAINTENANCE PROTEIN MBAA"/>
    <property type="match status" value="1"/>
</dbReference>
<evidence type="ECO:0000256" key="2">
    <source>
        <dbReference type="ARBA" id="ARBA00022636"/>
    </source>
</evidence>
<dbReference type="InterPro" id="IPR000700">
    <property type="entry name" value="PAS-assoc_C"/>
</dbReference>
<dbReference type="CDD" id="cd01948">
    <property type="entry name" value="EAL"/>
    <property type="match status" value="1"/>
</dbReference>
<dbReference type="Pfam" id="PF00990">
    <property type="entry name" value="GGDEF"/>
    <property type="match status" value="1"/>
</dbReference>
<feature type="compositionally biased region" description="Low complexity" evidence="3">
    <location>
        <begin position="1"/>
        <end position="19"/>
    </location>
</feature>
<dbReference type="AlphaFoldDB" id="A0A5M8FUH3"/>
<reference evidence="8 9" key="1">
    <citation type="submission" date="2019-09" db="EMBL/GenBank/DDBJ databases">
        <title>Whole-genome sequence of the purple sulfur bacterium Thiohalocapsa marina DSM 19078.</title>
        <authorList>
            <person name="Kyndt J.A."/>
            <person name="Meyer T.E."/>
        </authorList>
    </citation>
    <scope>NUCLEOTIDE SEQUENCE [LARGE SCALE GENOMIC DNA]</scope>
    <source>
        <strain evidence="8 9">DSM 19078</strain>
    </source>
</reference>
<feature type="domain" description="GGDEF" evidence="7">
    <location>
        <begin position="338"/>
        <end position="474"/>
    </location>
</feature>
<gene>
    <name evidence="8" type="ORF">F2Q65_02755</name>
</gene>
<accession>A0A5M8FUH3</accession>
<dbReference type="PROSITE" id="PS50112">
    <property type="entry name" value="PAS"/>
    <property type="match status" value="2"/>
</dbReference>
<feature type="domain" description="EAL" evidence="6">
    <location>
        <begin position="483"/>
        <end position="737"/>
    </location>
</feature>
<dbReference type="InterPro" id="IPR043128">
    <property type="entry name" value="Rev_trsase/Diguanyl_cyclase"/>
</dbReference>
<dbReference type="EC" id="3.1.4.52" evidence="1"/>
<dbReference type="Proteomes" id="UP000322981">
    <property type="component" value="Unassembled WGS sequence"/>
</dbReference>
<feature type="domain" description="PAS" evidence="4">
    <location>
        <begin position="177"/>
        <end position="214"/>
    </location>
</feature>
<dbReference type="CDD" id="cd01949">
    <property type="entry name" value="GGDEF"/>
    <property type="match status" value="1"/>
</dbReference>
<dbReference type="InterPro" id="IPR035965">
    <property type="entry name" value="PAS-like_dom_sf"/>
</dbReference>
<name>A0A5M8FUH3_9GAMM</name>
<dbReference type="SMART" id="SM00086">
    <property type="entry name" value="PAC"/>
    <property type="match status" value="2"/>
</dbReference>
<keyword evidence="9" id="KW-1185">Reference proteome</keyword>
<dbReference type="Pfam" id="PF00563">
    <property type="entry name" value="EAL"/>
    <property type="match status" value="1"/>
</dbReference>
<dbReference type="FunFam" id="3.20.20.450:FF:000001">
    <property type="entry name" value="Cyclic di-GMP phosphodiesterase yahA"/>
    <property type="match status" value="1"/>
</dbReference>
<dbReference type="CDD" id="cd00130">
    <property type="entry name" value="PAS"/>
    <property type="match status" value="2"/>
</dbReference>